<gene>
    <name evidence="2" type="ORF">DFR69_106230</name>
</gene>
<proteinExistence type="predicted"/>
<protein>
    <submittedName>
        <fullName evidence="2">Thymidylate kinase</fullName>
    </submittedName>
</protein>
<accession>A0A317NGV1</accession>
<dbReference type="Proteomes" id="UP000246410">
    <property type="component" value="Unassembled WGS sequence"/>
</dbReference>
<feature type="domain" description="Thymidylate kinase-like" evidence="1">
    <location>
        <begin position="12"/>
        <end position="174"/>
    </location>
</feature>
<dbReference type="SUPFAM" id="SSF52540">
    <property type="entry name" value="P-loop containing nucleoside triphosphate hydrolases"/>
    <property type="match status" value="1"/>
</dbReference>
<evidence type="ECO:0000313" key="2">
    <source>
        <dbReference type="EMBL" id="PWV74419.1"/>
    </source>
</evidence>
<keyword evidence="2" id="KW-0808">Transferase</keyword>
<dbReference type="AlphaFoldDB" id="A0A317NGV1"/>
<name>A0A317NGV1_9NOCA</name>
<dbReference type="InterPro" id="IPR027417">
    <property type="entry name" value="P-loop_NTPase"/>
</dbReference>
<evidence type="ECO:0000313" key="3">
    <source>
        <dbReference type="Proteomes" id="UP000246410"/>
    </source>
</evidence>
<dbReference type="GO" id="GO:0016301">
    <property type="term" value="F:kinase activity"/>
    <property type="evidence" value="ECO:0007669"/>
    <property type="project" value="UniProtKB-KW"/>
</dbReference>
<sequence length="191" mass="20727">MAVSEPVLFESIEGIAGTGKTTVAPLLAQARQAVLVATVPANFQPLRRELDNSSNADARMCLFLSALLTATDQIVRYLEAGIPVVVESYFARCLTTHRAYGAKLGITLPTDLPEPVTYQLTCAPHERLRRLAHRDKAVTKWDDLAEQHAESLSAAIGEWATHRIDTTASTPAEVVQTILSLNRSGSHHADS</sequence>
<reference evidence="2 3" key="1">
    <citation type="submission" date="2018-05" db="EMBL/GenBank/DDBJ databases">
        <title>Genomic Encyclopedia of Type Strains, Phase IV (KMG-IV): sequencing the most valuable type-strain genomes for metagenomic binning, comparative biology and taxonomic classification.</title>
        <authorList>
            <person name="Goeker M."/>
        </authorList>
    </citation>
    <scope>NUCLEOTIDE SEQUENCE [LARGE SCALE GENOMIC DNA]</scope>
    <source>
        <strain evidence="2 3">DSM 44717</strain>
    </source>
</reference>
<keyword evidence="3" id="KW-1185">Reference proteome</keyword>
<dbReference type="Gene3D" id="3.40.50.300">
    <property type="entry name" value="P-loop containing nucleotide triphosphate hydrolases"/>
    <property type="match status" value="1"/>
</dbReference>
<keyword evidence="2" id="KW-0418">Kinase</keyword>
<comment type="caution">
    <text evidence="2">The sequence shown here is derived from an EMBL/GenBank/DDBJ whole genome shotgun (WGS) entry which is preliminary data.</text>
</comment>
<organism evidence="2 3">
    <name type="scientific">Nocardia neocaledoniensis</name>
    <dbReference type="NCBI Taxonomy" id="236511"/>
    <lineage>
        <taxon>Bacteria</taxon>
        <taxon>Bacillati</taxon>
        <taxon>Actinomycetota</taxon>
        <taxon>Actinomycetes</taxon>
        <taxon>Mycobacteriales</taxon>
        <taxon>Nocardiaceae</taxon>
        <taxon>Nocardia</taxon>
    </lineage>
</organism>
<dbReference type="Pfam" id="PF02223">
    <property type="entry name" value="Thymidylate_kin"/>
    <property type="match status" value="1"/>
</dbReference>
<evidence type="ECO:0000259" key="1">
    <source>
        <dbReference type="Pfam" id="PF02223"/>
    </source>
</evidence>
<dbReference type="EMBL" id="QGTL01000006">
    <property type="protein sequence ID" value="PWV74419.1"/>
    <property type="molecule type" value="Genomic_DNA"/>
</dbReference>
<dbReference type="InterPro" id="IPR039430">
    <property type="entry name" value="Thymidylate_kin-like_dom"/>
</dbReference>